<sequence>MSLQKQPSHNPDHPEQLRAHLSTYFDQRITFDFSKLKYSEAYSLAKTQSIIRRLVNDYASTAQWKMYRDEPPFLGWRETYQGKPLLKPLTDSEMSTFERAFYRYEMYCRAFQIFPKTSRRRSQDSDEPGDHEDRDYPVKMQAKYFLARMAPFEVEEMACVHEYLMMRLSEVLDVAEEDVRTKIRCTGNRPDSLLAELPDDCWTLNDVISGGLTLLCSSTRCRSYEVLGYFASIGLEYCDKIIFASTYADGFQEMRIIGPSSRKFLPEAVEYAIKKFPVPPAPGAAAPGHSVYINAPAPSYGFTEFQDVDIYPYLPVIYPKMLNVTARRHLAWVFWDKESVEHPDPYLAINDAGHIRPGQPRAPYDRCTEMGMDLDLYGMWLPDWVGMLVIEKWGDLRLVSRMQWRYDF</sequence>
<evidence type="ECO:0000313" key="1">
    <source>
        <dbReference type="EMBL" id="KAH7322849.1"/>
    </source>
</evidence>
<dbReference type="EMBL" id="JAGPNK010000004">
    <property type="protein sequence ID" value="KAH7322849.1"/>
    <property type="molecule type" value="Genomic_DNA"/>
</dbReference>
<proteinExistence type="predicted"/>
<protein>
    <submittedName>
        <fullName evidence="1">Uncharacterized protein</fullName>
    </submittedName>
</protein>
<evidence type="ECO:0000313" key="2">
    <source>
        <dbReference type="Proteomes" id="UP000813444"/>
    </source>
</evidence>
<comment type="caution">
    <text evidence="1">The sequence shown here is derived from an EMBL/GenBank/DDBJ whole genome shotgun (WGS) entry which is preliminary data.</text>
</comment>
<reference evidence="1" key="1">
    <citation type="journal article" date="2021" name="Nat. Commun.">
        <title>Genetic determinants of endophytism in the Arabidopsis root mycobiome.</title>
        <authorList>
            <person name="Mesny F."/>
            <person name="Miyauchi S."/>
            <person name="Thiergart T."/>
            <person name="Pickel B."/>
            <person name="Atanasova L."/>
            <person name="Karlsson M."/>
            <person name="Huettel B."/>
            <person name="Barry K.W."/>
            <person name="Haridas S."/>
            <person name="Chen C."/>
            <person name="Bauer D."/>
            <person name="Andreopoulos W."/>
            <person name="Pangilinan J."/>
            <person name="LaButti K."/>
            <person name="Riley R."/>
            <person name="Lipzen A."/>
            <person name="Clum A."/>
            <person name="Drula E."/>
            <person name="Henrissat B."/>
            <person name="Kohler A."/>
            <person name="Grigoriev I.V."/>
            <person name="Martin F.M."/>
            <person name="Hacquard S."/>
        </authorList>
    </citation>
    <scope>NUCLEOTIDE SEQUENCE</scope>
    <source>
        <strain evidence="1">MPI-CAGE-CH-0235</strain>
    </source>
</reference>
<organism evidence="1 2">
    <name type="scientific">Stachybotrys elegans</name>
    <dbReference type="NCBI Taxonomy" id="80388"/>
    <lineage>
        <taxon>Eukaryota</taxon>
        <taxon>Fungi</taxon>
        <taxon>Dikarya</taxon>
        <taxon>Ascomycota</taxon>
        <taxon>Pezizomycotina</taxon>
        <taxon>Sordariomycetes</taxon>
        <taxon>Hypocreomycetidae</taxon>
        <taxon>Hypocreales</taxon>
        <taxon>Stachybotryaceae</taxon>
        <taxon>Stachybotrys</taxon>
    </lineage>
</organism>
<dbReference type="Proteomes" id="UP000813444">
    <property type="component" value="Unassembled WGS sequence"/>
</dbReference>
<keyword evidence="2" id="KW-1185">Reference proteome</keyword>
<dbReference type="AlphaFoldDB" id="A0A8K0WTI3"/>
<name>A0A8K0WTI3_9HYPO</name>
<dbReference type="OrthoDB" id="5304511at2759"/>
<accession>A0A8K0WTI3</accession>
<gene>
    <name evidence="1" type="ORF">B0I35DRAFT_476753</name>
</gene>